<dbReference type="PANTHER" id="PTHR19359:SF14">
    <property type="entry name" value="CYTOCHROME B5 A"/>
    <property type="match status" value="1"/>
</dbReference>
<keyword evidence="3" id="KW-0812">Transmembrane</keyword>
<evidence type="ECO:0000256" key="1">
    <source>
        <dbReference type="ARBA" id="ARBA00004370"/>
    </source>
</evidence>
<dbReference type="FunFam" id="3.10.120.10:FF:000002">
    <property type="entry name" value="Cytochrome b5 type B"/>
    <property type="match status" value="1"/>
</dbReference>
<keyword evidence="4 8" id="KW-0479">Metal-binding</keyword>
<evidence type="ECO:0000259" key="9">
    <source>
        <dbReference type="PROSITE" id="PS50255"/>
    </source>
</evidence>
<dbReference type="Gene3D" id="3.10.120.10">
    <property type="entry name" value="Cytochrome b5-like heme/steroid binding domain"/>
    <property type="match status" value="1"/>
</dbReference>
<dbReference type="SMART" id="SM01117">
    <property type="entry name" value="Cyt-b5"/>
    <property type="match status" value="1"/>
</dbReference>
<dbReference type="KEGG" id="cme:CYME_CMP154C"/>
<dbReference type="PANTHER" id="PTHR19359">
    <property type="entry name" value="CYTOCHROME B5"/>
    <property type="match status" value="1"/>
</dbReference>
<feature type="domain" description="Cytochrome b5 heme-binding" evidence="9">
    <location>
        <begin position="6"/>
        <end position="82"/>
    </location>
</feature>
<keyword evidence="11" id="KW-1185">Reference proteome</keyword>
<evidence type="ECO:0000256" key="5">
    <source>
        <dbReference type="ARBA" id="ARBA00023004"/>
    </source>
</evidence>
<keyword evidence="2 8" id="KW-0349">Heme</keyword>
<name>M1VFN1_CYAM1</name>
<dbReference type="SUPFAM" id="SSF55856">
    <property type="entry name" value="Cytochrome b5-like heme/steroid binding domain"/>
    <property type="match status" value="1"/>
</dbReference>
<dbReference type="GeneID" id="16996082"/>
<dbReference type="InterPro" id="IPR001199">
    <property type="entry name" value="Cyt_B5-like_heme/steroid-bd"/>
</dbReference>
<sequence length="167" mass="18162">MAMGRTTQFTLDEVAKHADKDSCWLVIDGKVYAVEKFLNEHPGGEDVLLETAGRDATREFEDVGHSKSAREQLKEFYIGDVREPTAEELAAKRAVQASAAAERRDGDGVRANGLGKERLFAGGAFGAEPLSGGSSTWTLLKRLFVPVCIAVLVYLVREYSKQVQTGG</sequence>
<dbReference type="PROSITE" id="PS50255">
    <property type="entry name" value="CYTOCHROME_B5_2"/>
    <property type="match status" value="1"/>
</dbReference>
<dbReference type="AlphaFoldDB" id="M1VFN1"/>
<keyword evidence="6" id="KW-0472">Membrane</keyword>
<evidence type="ECO:0000313" key="11">
    <source>
        <dbReference type="Proteomes" id="UP000007014"/>
    </source>
</evidence>
<dbReference type="RefSeq" id="XP_005537823.1">
    <property type="nucleotide sequence ID" value="XM_005537766.1"/>
</dbReference>
<keyword evidence="5 8" id="KW-0408">Iron</keyword>
<evidence type="ECO:0000256" key="8">
    <source>
        <dbReference type="RuleBase" id="RU362121"/>
    </source>
</evidence>
<reference evidence="10 11" key="1">
    <citation type="journal article" date="2004" name="Nature">
        <title>Genome sequence of the ultrasmall unicellular red alga Cyanidioschyzon merolae 10D.</title>
        <authorList>
            <person name="Matsuzaki M."/>
            <person name="Misumi O."/>
            <person name="Shin-i T."/>
            <person name="Maruyama S."/>
            <person name="Takahara M."/>
            <person name="Miyagishima S."/>
            <person name="Mori T."/>
            <person name="Nishida K."/>
            <person name="Yagisawa F."/>
            <person name="Nishida K."/>
            <person name="Yoshida Y."/>
            <person name="Nishimura Y."/>
            <person name="Nakao S."/>
            <person name="Kobayashi T."/>
            <person name="Momoyama Y."/>
            <person name="Higashiyama T."/>
            <person name="Minoda A."/>
            <person name="Sano M."/>
            <person name="Nomoto H."/>
            <person name="Oishi K."/>
            <person name="Hayashi H."/>
            <person name="Ohta F."/>
            <person name="Nishizaka S."/>
            <person name="Haga S."/>
            <person name="Miura S."/>
            <person name="Morishita T."/>
            <person name="Kabeya Y."/>
            <person name="Terasawa K."/>
            <person name="Suzuki Y."/>
            <person name="Ishii Y."/>
            <person name="Asakawa S."/>
            <person name="Takano H."/>
            <person name="Ohta N."/>
            <person name="Kuroiwa H."/>
            <person name="Tanaka K."/>
            <person name="Shimizu N."/>
            <person name="Sugano S."/>
            <person name="Sato N."/>
            <person name="Nozaki H."/>
            <person name="Ogasawara N."/>
            <person name="Kohara Y."/>
            <person name="Kuroiwa T."/>
        </authorList>
    </citation>
    <scope>NUCLEOTIDE SEQUENCE [LARGE SCALE GENOMIC DNA]</scope>
    <source>
        <strain evidence="10 11">10D</strain>
    </source>
</reference>
<comment type="similarity">
    <text evidence="7 8">Belongs to the cytochrome b5 family.</text>
</comment>
<dbReference type="STRING" id="280699.M1VFN1"/>
<dbReference type="GO" id="GO:0046872">
    <property type="term" value="F:metal ion binding"/>
    <property type="evidence" value="ECO:0007669"/>
    <property type="project" value="UniProtKB-UniRule"/>
</dbReference>
<evidence type="ECO:0000256" key="6">
    <source>
        <dbReference type="ARBA" id="ARBA00023136"/>
    </source>
</evidence>
<evidence type="ECO:0000256" key="2">
    <source>
        <dbReference type="ARBA" id="ARBA00022617"/>
    </source>
</evidence>
<dbReference type="OMA" id="APKWSET"/>
<dbReference type="PROSITE" id="PS00191">
    <property type="entry name" value="CYTOCHROME_B5_1"/>
    <property type="match status" value="1"/>
</dbReference>
<reference evidence="10 11" key="2">
    <citation type="journal article" date="2007" name="BMC Biol.">
        <title>A 100%-complete sequence reveals unusually simple genomic features in the hot-spring red alga Cyanidioschyzon merolae.</title>
        <authorList>
            <person name="Nozaki H."/>
            <person name="Takano H."/>
            <person name="Misumi O."/>
            <person name="Terasawa K."/>
            <person name="Matsuzaki M."/>
            <person name="Maruyama S."/>
            <person name="Nishida K."/>
            <person name="Yagisawa F."/>
            <person name="Yoshida Y."/>
            <person name="Fujiwara T."/>
            <person name="Takio S."/>
            <person name="Tamura K."/>
            <person name="Chung S.J."/>
            <person name="Nakamura S."/>
            <person name="Kuroiwa H."/>
            <person name="Tanaka K."/>
            <person name="Sato N."/>
            <person name="Kuroiwa T."/>
        </authorList>
    </citation>
    <scope>NUCLEOTIDE SEQUENCE [LARGE SCALE GENOMIC DNA]</scope>
    <source>
        <strain evidence="10 11">10D</strain>
    </source>
</reference>
<organism evidence="10 11">
    <name type="scientific">Cyanidioschyzon merolae (strain NIES-3377 / 10D)</name>
    <name type="common">Unicellular red alga</name>
    <dbReference type="NCBI Taxonomy" id="280699"/>
    <lineage>
        <taxon>Eukaryota</taxon>
        <taxon>Rhodophyta</taxon>
        <taxon>Bangiophyceae</taxon>
        <taxon>Cyanidiales</taxon>
        <taxon>Cyanidiaceae</taxon>
        <taxon>Cyanidioschyzon</taxon>
    </lineage>
</organism>
<gene>
    <name evidence="10" type="ORF">CYME_CMP154C</name>
</gene>
<dbReference type="Pfam" id="PF00173">
    <property type="entry name" value="Cyt-b5"/>
    <property type="match status" value="1"/>
</dbReference>
<evidence type="ECO:0000256" key="7">
    <source>
        <dbReference type="ARBA" id="ARBA00038168"/>
    </source>
</evidence>
<dbReference type="EMBL" id="AP006498">
    <property type="protein sequence ID" value="BAM81787.1"/>
    <property type="molecule type" value="Genomic_DNA"/>
</dbReference>
<evidence type="ECO:0000256" key="4">
    <source>
        <dbReference type="ARBA" id="ARBA00022723"/>
    </source>
</evidence>
<dbReference type="InterPro" id="IPR050668">
    <property type="entry name" value="Cytochrome_b5"/>
</dbReference>
<dbReference type="InterPro" id="IPR036400">
    <property type="entry name" value="Cyt_B5-like_heme/steroid_sf"/>
</dbReference>
<dbReference type="InterPro" id="IPR018506">
    <property type="entry name" value="Cyt_B5_heme-BS"/>
</dbReference>
<dbReference type="eggNOG" id="KOG0537">
    <property type="taxonomic scope" value="Eukaryota"/>
</dbReference>
<dbReference type="GO" id="GO:0020037">
    <property type="term" value="F:heme binding"/>
    <property type="evidence" value="ECO:0007669"/>
    <property type="project" value="UniProtKB-UniRule"/>
</dbReference>
<accession>M1VFN1</accession>
<dbReference type="OrthoDB" id="260519at2759"/>
<evidence type="ECO:0000313" key="10">
    <source>
        <dbReference type="EMBL" id="BAM81787.1"/>
    </source>
</evidence>
<proteinExistence type="inferred from homology"/>
<protein>
    <submittedName>
        <fullName evidence="10">Similar to cytochrome B5</fullName>
    </submittedName>
</protein>
<dbReference type="HOGENOM" id="CLU_102602_2_0_1"/>
<dbReference type="GO" id="GO:0016020">
    <property type="term" value="C:membrane"/>
    <property type="evidence" value="ECO:0007669"/>
    <property type="project" value="UniProtKB-SubCell"/>
</dbReference>
<comment type="subcellular location">
    <subcellularLocation>
        <location evidence="1">Membrane</location>
    </subcellularLocation>
</comment>
<evidence type="ECO:0000256" key="3">
    <source>
        <dbReference type="ARBA" id="ARBA00022692"/>
    </source>
</evidence>
<dbReference type="PRINTS" id="PR00363">
    <property type="entry name" value="CYTOCHROMEB5"/>
</dbReference>
<dbReference type="Proteomes" id="UP000007014">
    <property type="component" value="Chromosome 16"/>
</dbReference>
<dbReference type="Gramene" id="CMP154CT">
    <property type="protein sequence ID" value="CMP154CT"/>
    <property type="gene ID" value="CMP154C"/>
</dbReference>